<dbReference type="CDD" id="cd17535">
    <property type="entry name" value="REC_NarL-like"/>
    <property type="match status" value="1"/>
</dbReference>
<evidence type="ECO:0000256" key="1">
    <source>
        <dbReference type="ARBA" id="ARBA00022553"/>
    </source>
</evidence>
<dbReference type="SMART" id="SM00421">
    <property type="entry name" value="HTH_LUXR"/>
    <property type="match status" value="1"/>
</dbReference>
<evidence type="ECO:0000313" key="9">
    <source>
        <dbReference type="Proteomes" id="UP001108029"/>
    </source>
</evidence>
<dbReference type="RefSeq" id="WP_232649089.1">
    <property type="nucleotide sequence ID" value="NZ_JAJSBI010000006.1"/>
</dbReference>
<accession>A0A9Q3Z5J6</accession>
<name>A0A9Q3Z5J6_9ACTN</name>
<dbReference type="PRINTS" id="PR00038">
    <property type="entry name" value="HTHLUXR"/>
</dbReference>
<dbReference type="Gene3D" id="3.40.50.2300">
    <property type="match status" value="1"/>
</dbReference>
<dbReference type="SUPFAM" id="SSF46894">
    <property type="entry name" value="C-terminal effector domain of the bipartite response regulators"/>
    <property type="match status" value="1"/>
</dbReference>
<dbReference type="InterPro" id="IPR016032">
    <property type="entry name" value="Sig_transdc_resp-reg_C-effctor"/>
</dbReference>
<dbReference type="GO" id="GO:0003677">
    <property type="term" value="F:DNA binding"/>
    <property type="evidence" value="ECO:0007669"/>
    <property type="project" value="UniProtKB-KW"/>
</dbReference>
<dbReference type="GO" id="GO:0000160">
    <property type="term" value="P:phosphorelay signal transduction system"/>
    <property type="evidence" value="ECO:0007669"/>
    <property type="project" value="InterPro"/>
</dbReference>
<dbReference type="PANTHER" id="PTHR43214:SF24">
    <property type="entry name" value="TRANSCRIPTIONAL REGULATORY PROTEIN NARL-RELATED"/>
    <property type="match status" value="1"/>
</dbReference>
<keyword evidence="3" id="KW-0238">DNA-binding</keyword>
<feature type="domain" description="HTH luxR-type" evidence="6">
    <location>
        <begin position="164"/>
        <end position="229"/>
    </location>
</feature>
<dbReference type="SMART" id="SM00448">
    <property type="entry name" value="REC"/>
    <property type="match status" value="1"/>
</dbReference>
<evidence type="ECO:0000256" key="5">
    <source>
        <dbReference type="PROSITE-ProRule" id="PRU00169"/>
    </source>
</evidence>
<dbReference type="InterPro" id="IPR058245">
    <property type="entry name" value="NreC/VraR/RcsB-like_REC"/>
</dbReference>
<comment type="caution">
    <text evidence="8">The sequence shown here is derived from an EMBL/GenBank/DDBJ whole genome shotgun (WGS) entry which is preliminary data.</text>
</comment>
<evidence type="ECO:0000256" key="4">
    <source>
        <dbReference type="ARBA" id="ARBA00023163"/>
    </source>
</evidence>
<dbReference type="PROSITE" id="PS00622">
    <property type="entry name" value="HTH_LUXR_1"/>
    <property type="match status" value="1"/>
</dbReference>
<dbReference type="PROSITE" id="PS50043">
    <property type="entry name" value="HTH_LUXR_2"/>
    <property type="match status" value="1"/>
</dbReference>
<dbReference type="InterPro" id="IPR001789">
    <property type="entry name" value="Sig_transdc_resp-reg_receiver"/>
</dbReference>
<dbReference type="PROSITE" id="PS50110">
    <property type="entry name" value="RESPONSE_REGULATORY"/>
    <property type="match status" value="1"/>
</dbReference>
<proteinExistence type="predicted"/>
<dbReference type="Proteomes" id="UP001108029">
    <property type="component" value="Unassembled WGS sequence"/>
</dbReference>
<dbReference type="PANTHER" id="PTHR43214">
    <property type="entry name" value="TWO-COMPONENT RESPONSE REGULATOR"/>
    <property type="match status" value="1"/>
</dbReference>
<protein>
    <submittedName>
        <fullName evidence="8">Response regulator transcription factor</fullName>
    </submittedName>
</protein>
<organism evidence="8 9">
    <name type="scientific">Streptomyces guryensis</name>
    <dbReference type="NCBI Taxonomy" id="2886947"/>
    <lineage>
        <taxon>Bacteria</taxon>
        <taxon>Bacillati</taxon>
        <taxon>Actinomycetota</taxon>
        <taxon>Actinomycetes</taxon>
        <taxon>Kitasatosporales</taxon>
        <taxon>Streptomycetaceae</taxon>
        <taxon>Streptomyces</taxon>
    </lineage>
</organism>
<keyword evidence="4" id="KW-0804">Transcription</keyword>
<dbReference type="EMBL" id="JAJSBI010000006">
    <property type="protein sequence ID" value="MCD9874963.1"/>
    <property type="molecule type" value="Genomic_DNA"/>
</dbReference>
<dbReference type="InterPro" id="IPR039420">
    <property type="entry name" value="WalR-like"/>
</dbReference>
<dbReference type="AlphaFoldDB" id="A0A9Q3Z5J6"/>
<dbReference type="SUPFAM" id="SSF52172">
    <property type="entry name" value="CheY-like"/>
    <property type="match status" value="1"/>
</dbReference>
<dbReference type="CDD" id="cd06170">
    <property type="entry name" value="LuxR_C_like"/>
    <property type="match status" value="1"/>
</dbReference>
<evidence type="ECO:0000256" key="2">
    <source>
        <dbReference type="ARBA" id="ARBA00023015"/>
    </source>
</evidence>
<dbReference type="Pfam" id="PF00072">
    <property type="entry name" value="Response_reg"/>
    <property type="match status" value="1"/>
</dbReference>
<feature type="domain" description="Response regulatory" evidence="7">
    <location>
        <begin position="3"/>
        <end position="135"/>
    </location>
</feature>
<dbReference type="InterPro" id="IPR011006">
    <property type="entry name" value="CheY-like_superfamily"/>
</dbReference>
<evidence type="ECO:0000313" key="8">
    <source>
        <dbReference type="EMBL" id="MCD9874963.1"/>
    </source>
</evidence>
<feature type="modified residue" description="4-aspartylphosphate" evidence="5">
    <location>
        <position position="54"/>
    </location>
</feature>
<evidence type="ECO:0000259" key="7">
    <source>
        <dbReference type="PROSITE" id="PS50110"/>
    </source>
</evidence>
<dbReference type="GO" id="GO:0006355">
    <property type="term" value="P:regulation of DNA-templated transcription"/>
    <property type="evidence" value="ECO:0007669"/>
    <property type="project" value="InterPro"/>
</dbReference>
<dbReference type="Pfam" id="PF00196">
    <property type="entry name" value="GerE"/>
    <property type="match status" value="1"/>
</dbReference>
<keyword evidence="1 5" id="KW-0597">Phosphoprotein</keyword>
<gene>
    <name evidence="8" type="ORF">LJ657_15000</name>
</gene>
<reference evidence="8" key="1">
    <citation type="submission" date="2021-12" db="EMBL/GenBank/DDBJ databases">
        <authorList>
            <person name="Lee J.-H."/>
            <person name="Kim S.-B."/>
        </authorList>
    </citation>
    <scope>NUCLEOTIDE SEQUENCE</scope>
    <source>
        <strain evidence="8">NR30</strain>
    </source>
</reference>
<evidence type="ECO:0000256" key="3">
    <source>
        <dbReference type="ARBA" id="ARBA00023125"/>
    </source>
</evidence>
<keyword evidence="2" id="KW-0805">Transcription regulation</keyword>
<keyword evidence="9" id="KW-1185">Reference proteome</keyword>
<sequence>MVSVLIVNDQSLQRVGLRMLLAAEPDLTVVGEAASAAEAVGMCSALRPEVVLLDSRLAGTDDIEAIRRIARPAHLPRFLQAPEATTAGGPPPRVLVLTSTTHERHAYAALRAGAAGFLLTNAAPDELTAAIRVVAAGDAAITPTLTRALIDAVREQPTVRPAGQEAGLDTLTERERDVLAAVASGWSNTEIAVRLSIAPTTVKSHVSHILAKIGARARVQAVAFAYESGLIRPAA</sequence>
<evidence type="ECO:0000259" key="6">
    <source>
        <dbReference type="PROSITE" id="PS50043"/>
    </source>
</evidence>
<dbReference type="InterPro" id="IPR000792">
    <property type="entry name" value="Tscrpt_reg_LuxR_C"/>
</dbReference>